<proteinExistence type="predicted"/>
<reference evidence="2" key="1">
    <citation type="journal article" date="2012" name="PLoS Genet.">
        <title>The genomes of the fungal plant pathogens Cladosporium fulvum and Dothistroma septosporum reveal adaptation to different hosts and lifestyles but also signatures of common ancestry.</title>
        <authorList>
            <person name="de Wit P.J.G.M."/>
            <person name="van der Burgt A."/>
            <person name="Oekmen B."/>
            <person name="Stergiopoulos I."/>
            <person name="Abd-Elsalam K.A."/>
            <person name="Aerts A.L."/>
            <person name="Bahkali A.H."/>
            <person name="Beenen H.G."/>
            <person name="Chettri P."/>
            <person name="Cox M.P."/>
            <person name="Datema E."/>
            <person name="de Vries R.P."/>
            <person name="Dhillon B."/>
            <person name="Ganley A.R."/>
            <person name="Griffiths S.A."/>
            <person name="Guo Y."/>
            <person name="Hamelin R.C."/>
            <person name="Henrissat B."/>
            <person name="Kabir M.S."/>
            <person name="Jashni M.K."/>
            <person name="Kema G."/>
            <person name="Klaubauf S."/>
            <person name="Lapidus A."/>
            <person name="Levasseur A."/>
            <person name="Lindquist E."/>
            <person name="Mehrabi R."/>
            <person name="Ohm R.A."/>
            <person name="Owen T.J."/>
            <person name="Salamov A."/>
            <person name="Schwelm A."/>
            <person name="Schijlen E."/>
            <person name="Sun H."/>
            <person name="van den Burg H.A."/>
            <person name="van Ham R.C.H.J."/>
            <person name="Zhang S."/>
            <person name="Goodwin S.B."/>
            <person name="Grigoriev I.V."/>
            <person name="Collemare J."/>
            <person name="Bradshaw R.E."/>
        </authorList>
    </citation>
    <scope>NUCLEOTIDE SEQUENCE [LARGE SCALE GENOMIC DNA]</scope>
    <source>
        <strain evidence="2">NZE10 / CBS 128990</strain>
    </source>
</reference>
<evidence type="ECO:0000313" key="2">
    <source>
        <dbReference type="Proteomes" id="UP000016933"/>
    </source>
</evidence>
<organism evidence="1 2">
    <name type="scientific">Dothistroma septosporum (strain NZE10 / CBS 128990)</name>
    <name type="common">Red band needle blight fungus</name>
    <name type="synonym">Mycosphaerella pini</name>
    <dbReference type="NCBI Taxonomy" id="675120"/>
    <lineage>
        <taxon>Eukaryota</taxon>
        <taxon>Fungi</taxon>
        <taxon>Dikarya</taxon>
        <taxon>Ascomycota</taxon>
        <taxon>Pezizomycotina</taxon>
        <taxon>Dothideomycetes</taxon>
        <taxon>Dothideomycetidae</taxon>
        <taxon>Mycosphaerellales</taxon>
        <taxon>Mycosphaerellaceae</taxon>
        <taxon>Dothistroma</taxon>
    </lineage>
</organism>
<gene>
    <name evidence="1" type="ORF">DOTSEDRAFT_72877</name>
</gene>
<dbReference type="AlphaFoldDB" id="M2WNS2"/>
<accession>M2WNS2</accession>
<dbReference type="EMBL" id="KB446540">
    <property type="protein sequence ID" value="EME43663.1"/>
    <property type="molecule type" value="Genomic_DNA"/>
</dbReference>
<reference evidence="1 2" key="2">
    <citation type="journal article" date="2012" name="PLoS Pathog.">
        <title>Diverse lifestyles and strategies of plant pathogenesis encoded in the genomes of eighteen Dothideomycetes fungi.</title>
        <authorList>
            <person name="Ohm R.A."/>
            <person name="Feau N."/>
            <person name="Henrissat B."/>
            <person name="Schoch C.L."/>
            <person name="Horwitz B.A."/>
            <person name="Barry K.W."/>
            <person name="Condon B.J."/>
            <person name="Copeland A.C."/>
            <person name="Dhillon B."/>
            <person name="Glaser F."/>
            <person name="Hesse C.N."/>
            <person name="Kosti I."/>
            <person name="LaButti K."/>
            <person name="Lindquist E.A."/>
            <person name="Lucas S."/>
            <person name="Salamov A.A."/>
            <person name="Bradshaw R.E."/>
            <person name="Ciuffetti L."/>
            <person name="Hamelin R.C."/>
            <person name="Kema G.H.J."/>
            <person name="Lawrence C."/>
            <person name="Scott J.A."/>
            <person name="Spatafora J.W."/>
            <person name="Turgeon B.G."/>
            <person name="de Wit P.J.G.M."/>
            <person name="Zhong S."/>
            <person name="Goodwin S.B."/>
            <person name="Grigoriev I.V."/>
        </authorList>
    </citation>
    <scope>NUCLEOTIDE SEQUENCE [LARGE SCALE GENOMIC DNA]</scope>
    <source>
        <strain evidence="2">NZE10 / CBS 128990</strain>
    </source>
</reference>
<protein>
    <submittedName>
        <fullName evidence="1">Uncharacterized protein</fullName>
    </submittedName>
</protein>
<name>M2WNS2_DOTSN</name>
<evidence type="ECO:0000313" key="1">
    <source>
        <dbReference type="EMBL" id="EME43663.1"/>
    </source>
</evidence>
<sequence>MFSDLCKALEAGVGLYLASYGEDGCPLRFTNPVIHNVLDAVITAACPVEHMNLDNDHNIQPACIGIPDLWTVTQMCQTLGAFSYKAWERDLNLQKMPPCRCRACCRACQIWMRSACQTLKNTTALLGL</sequence>
<keyword evidence="2" id="KW-1185">Reference proteome</keyword>
<dbReference type="Proteomes" id="UP000016933">
    <property type="component" value="Unassembled WGS sequence"/>
</dbReference>
<dbReference type="HOGENOM" id="CLU_1959537_0_0_1"/>